<dbReference type="Gene3D" id="3.40.50.300">
    <property type="entry name" value="P-loop containing nucleotide triphosphate hydrolases"/>
    <property type="match status" value="1"/>
</dbReference>
<organism evidence="9">
    <name type="scientific">Capitella teleta</name>
    <name type="common">Polychaete worm</name>
    <dbReference type="NCBI Taxonomy" id="283909"/>
    <lineage>
        <taxon>Eukaryota</taxon>
        <taxon>Metazoa</taxon>
        <taxon>Spiralia</taxon>
        <taxon>Lophotrochozoa</taxon>
        <taxon>Annelida</taxon>
        <taxon>Polychaeta</taxon>
        <taxon>Sedentaria</taxon>
        <taxon>Scolecida</taxon>
        <taxon>Capitellidae</taxon>
        <taxon>Capitella</taxon>
    </lineage>
</organism>
<dbReference type="Pfam" id="PF00619">
    <property type="entry name" value="CARD"/>
    <property type="match status" value="1"/>
</dbReference>
<evidence type="ECO:0000256" key="4">
    <source>
        <dbReference type="ARBA" id="ARBA00022741"/>
    </source>
</evidence>
<name>R7VCY5_CAPTE</name>
<dbReference type="PROSITE" id="PS50209">
    <property type="entry name" value="CARD"/>
    <property type="match status" value="1"/>
</dbReference>
<dbReference type="GO" id="GO:0005737">
    <property type="term" value="C:cytoplasm"/>
    <property type="evidence" value="ECO:0007669"/>
    <property type="project" value="UniProtKB-SubCell"/>
</dbReference>
<comment type="subcellular location">
    <subcellularLocation>
        <location evidence="1">Cytoplasm</location>
    </subcellularLocation>
</comment>
<dbReference type="InterPro" id="IPR007111">
    <property type="entry name" value="NACHT_NTPase"/>
</dbReference>
<evidence type="ECO:0000256" key="1">
    <source>
        <dbReference type="ARBA" id="ARBA00004496"/>
    </source>
</evidence>
<dbReference type="OrthoDB" id="6161424at2759"/>
<evidence type="ECO:0000256" key="6">
    <source>
        <dbReference type="ARBA" id="ARBA00022859"/>
    </source>
</evidence>
<feature type="domain" description="NACHT" evidence="8">
    <location>
        <begin position="168"/>
        <end position="292"/>
    </location>
</feature>
<keyword evidence="6" id="KW-0391">Immunity</keyword>
<evidence type="ECO:0000259" key="7">
    <source>
        <dbReference type="PROSITE" id="PS50209"/>
    </source>
</evidence>
<keyword evidence="3" id="KW-0399">Innate immunity</keyword>
<dbReference type="GO" id="GO:0005524">
    <property type="term" value="F:ATP binding"/>
    <property type="evidence" value="ECO:0007669"/>
    <property type="project" value="UniProtKB-KW"/>
</dbReference>
<accession>R7VCY5</accession>
<dbReference type="HOGENOM" id="CLU_009460_2_1_1"/>
<dbReference type="PROSITE" id="PS50837">
    <property type="entry name" value="NACHT"/>
    <property type="match status" value="1"/>
</dbReference>
<dbReference type="InterPro" id="IPR011029">
    <property type="entry name" value="DEATH-like_dom_sf"/>
</dbReference>
<reference evidence="9 11" key="2">
    <citation type="journal article" date="2013" name="Nature">
        <title>Insights into bilaterian evolution from three spiralian genomes.</title>
        <authorList>
            <person name="Simakov O."/>
            <person name="Marletaz F."/>
            <person name="Cho S.J."/>
            <person name="Edsinger-Gonzales E."/>
            <person name="Havlak P."/>
            <person name="Hellsten U."/>
            <person name="Kuo D.H."/>
            <person name="Larsson T."/>
            <person name="Lv J."/>
            <person name="Arendt D."/>
            <person name="Savage R."/>
            <person name="Osoegawa K."/>
            <person name="de Jong P."/>
            <person name="Grimwood J."/>
            <person name="Chapman J.A."/>
            <person name="Shapiro H."/>
            <person name="Aerts A."/>
            <person name="Otillar R.P."/>
            <person name="Terry A.Y."/>
            <person name="Boore J.L."/>
            <person name="Grigoriev I.V."/>
            <person name="Lindberg D.R."/>
            <person name="Seaver E.C."/>
            <person name="Weisblat D.A."/>
            <person name="Putnam N.H."/>
            <person name="Rokhsar D.S."/>
        </authorList>
    </citation>
    <scope>NUCLEOTIDE SEQUENCE</scope>
    <source>
        <strain evidence="9 11">I ESC-2004</strain>
    </source>
</reference>
<protein>
    <recommendedName>
        <fullName evidence="12">CARD domain-containing protein</fullName>
    </recommendedName>
</protein>
<sequence>MVSLERDLDALALRAHLLQGRALTEYDVELIEAEKTRKNQAGKLVGMLMKKGPDAYEVFIAALEESQPYLHKLLQEGAGSTCTVNIFADITRQLKTHYTSTLKDIYTAVWLQEVPLDLNEVYVRIRLISAVGIHGLPNEYKDVATKKAVKEITQDEIFGSCQKRDAPSQIMVEGNPGVGKSTLCQKLAFAWSSGSCGDHCSTPCIHSFDIVIYLTAADFKGFKDVASLIRAHLLPKDFRISVNAISSALRDRCVLFLVDGYDESYSDNPLLHDVIQRKVSVQSTILLTSRPNYLREMLRYFDTRLHLDGFNAQQRQNYIEKFARHTKRPLSKFEHLLDAEDNELNDLCSTPLNLAILCIMRNIHKTSFGSRTELYKAVHQFIMKKASVRLNLSLEKIHTTIINPLCQLSFEAYMKGNAVLIKEDIEQVCSDAELFCKSGYLIKKLKISLLCDEIRFSFSHRTFQEFLTAIYVKQLPEKKRQECMNAVDLGFSESVLMFLFEMLKDDDEAILSVALRIMDQTGFSIGDPFERDLCEIPYDCPKSHLLMRCMGELKTISPRFEDIIIRNFPSLLVLHEGCSSKCIKAVTLILSLDKLPPKSISVMIQRGSQCYPKSTIYSDLANCKSVNQITLINFYDSSSLHLLRDACLEMRVGQHSSYIQHLHIYRPEIEWDLPFFSFCDDHIGKYARGLEISHNTSLCINPVNELLAIAQKKPLNTFGFSDLSSTESGSIELVRELSVVLKNLRLQNVTLNIPIRVRKKLIPLLSSLKDLRSLEIDAAYMKEDDWENFGRVLKKKTLQKLTLNNCDFSKECCDVLSHHFQTMSSLVGLHLKDGDVSDGVAFGRVISSACNVQTLVIRRVNFRNETGDVLSETLPNLKNLKVLEIVVLQRVTEVIAQCKNLEFLSFTASKQISDDVVDNLCGLVTSLIKLRCMRLPFDLLSENGNVQLSACFKLKSGKRIFWDKEVYAQ</sequence>
<dbReference type="Pfam" id="PF05729">
    <property type="entry name" value="NACHT"/>
    <property type="match status" value="1"/>
</dbReference>
<keyword evidence="2" id="KW-0963">Cytoplasm</keyword>
<dbReference type="EnsemblMetazoa" id="CapteT192408">
    <property type="protein sequence ID" value="CapteP192408"/>
    <property type="gene ID" value="CapteG192408"/>
</dbReference>
<dbReference type="OMA" id="YGERIIC"/>
<gene>
    <name evidence="9" type="ORF">CAPTEDRAFT_192408</name>
</gene>
<evidence type="ECO:0000256" key="5">
    <source>
        <dbReference type="ARBA" id="ARBA00022840"/>
    </source>
</evidence>
<evidence type="ECO:0000313" key="11">
    <source>
        <dbReference type="Proteomes" id="UP000014760"/>
    </source>
</evidence>
<evidence type="ECO:0008006" key="12">
    <source>
        <dbReference type="Google" id="ProtNLM"/>
    </source>
</evidence>
<dbReference type="InterPro" id="IPR032675">
    <property type="entry name" value="LRR_dom_sf"/>
</dbReference>
<evidence type="ECO:0000256" key="3">
    <source>
        <dbReference type="ARBA" id="ARBA00022588"/>
    </source>
</evidence>
<dbReference type="Proteomes" id="UP000014760">
    <property type="component" value="Unassembled WGS sequence"/>
</dbReference>
<dbReference type="GO" id="GO:0042981">
    <property type="term" value="P:regulation of apoptotic process"/>
    <property type="evidence" value="ECO:0007669"/>
    <property type="project" value="InterPro"/>
</dbReference>
<dbReference type="CDD" id="cd01671">
    <property type="entry name" value="CARD"/>
    <property type="match status" value="1"/>
</dbReference>
<dbReference type="Gene3D" id="3.80.10.10">
    <property type="entry name" value="Ribonuclease Inhibitor"/>
    <property type="match status" value="1"/>
</dbReference>
<reference evidence="11" key="1">
    <citation type="submission" date="2012-12" db="EMBL/GenBank/DDBJ databases">
        <authorList>
            <person name="Hellsten U."/>
            <person name="Grimwood J."/>
            <person name="Chapman J.A."/>
            <person name="Shapiro H."/>
            <person name="Aerts A."/>
            <person name="Otillar R.P."/>
            <person name="Terry A.Y."/>
            <person name="Boore J.L."/>
            <person name="Simakov O."/>
            <person name="Marletaz F."/>
            <person name="Cho S.-J."/>
            <person name="Edsinger-Gonzales E."/>
            <person name="Havlak P."/>
            <person name="Kuo D.-H."/>
            <person name="Larsson T."/>
            <person name="Lv J."/>
            <person name="Arendt D."/>
            <person name="Savage R."/>
            <person name="Osoegawa K."/>
            <person name="de Jong P."/>
            <person name="Lindberg D.R."/>
            <person name="Seaver E.C."/>
            <person name="Weisblat D.A."/>
            <person name="Putnam N.H."/>
            <person name="Grigoriev I.V."/>
            <person name="Rokhsar D.S."/>
        </authorList>
    </citation>
    <scope>NUCLEOTIDE SEQUENCE</scope>
    <source>
        <strain evidence="11">I ESC-2004</strain>
    </source>
</reference>
<dbReference type="PANTHER" id="PTHR46844:SF1">
    <property type="entry name" value="SLR5058 PROTEIN"/>
    <property type="match status" value="1"/>
</dbReference>
<dbReference type="InterPro" id="IPR027417">
    <property type="entry name" value="P-loop_NTPase"/>
</dbReference>
<feature type="domain" description="CARD" evidence="7">
    <location>
        <begin position="1"/>
        <end position="78"/>
    </location>
</feature>
<dbReference type="AlphaFoldDB" id="R7VCY5"/>
<proteinExistence type="predicted"/>
<keyword evidence="4" id="KW-0547">Nucleotide-binding</keyword>
<dbReference type="EMBL" id="KB293001">
    <property type="protein sequence ID" value="ELU16668.1"/>
    <property type="molecule type" value="Genomic_DNA"/>
</dbReference>
<dbReference type="SUPFAM" id="SSF52047">
    <property type="entry name" value="RNI-like"/>
    <property type="match status" value="1"/>
</dbReference>
<evidence type="ECO:0000313" key="9">
    <source>
        <dbReference type="EMBL" id="ELU16668.1"/>
    </source>
</evidence>
<keyword evidence="11" id="KW-1185">Reference proteome</keyword>
<dbReference type="SUPFAM" id="SSF47986">
    <property type="entry name" value="DEATH domain"/>
    <property type="match status" value="1"/>
</dbReference>
<evidence type="ECO:0000259" key="8">
    <source>
        <dbReference type="PROSITE" id="PS50837"/>
    </source>
</evidence>
<keyword evidence="5" id="KW-0067">ATP-binding</keyword>
<reference evidence="10" key="3">
    <citation type="submission" date="2015-06" db="UniProtKB">
        <authorList>
            <consortium name="EnsemblMetazoa"/>
        </authorList>
    </citation>
    <scope>IDENTIFICATION</scope>
</reference>
<dbReference type="PANTHER" id="PTHR46844">
    <property type="entry name" value="SLR5058 PROTEIN"/>
    <property type="match status" value="1"/>
</dbReference>
<dbReference type="GO" id="GO:0045087">
    <property type="term" value="P:innate immune response"/>
    <property type="evidence" value="ECO:0007669"/>
    <property type="project" value="UniProtKB-KW"/>
</dbReference>
<dbReference type="InterPro" id="IPR001315">
    <property type="entry name" value="CARD"/>
</dbReference>
<dbReference type="EMBL" id="AMQN01017331">
    <property type="status" value="NOT_ANNOTATED_CDS"/>
    <property type="molecule type" value="Genomic_DNA"/>
</dbReference>
<dbReference type="SUPFAM" id="SSF52540">
    <property type="entry name" value="P-loop containing nucleoside triphosphate hydrolases"/>
    <property type="match status" value="1"/>
</dbReference>
<evidence type="ECO:0000313" key="10">
    <source>
        <dbReference type="EnsemblMetazoa" id="CapteP192408"/>
    </source>
</evidence>
<dbReference type="STRING" id="283909.R7VCY5"/>
<dbReference type="Gene3D" id="1.10.533.10">
    <property type="entry name" value="Death Domain, Fas"/>
    <property type="match status" value="1"/>
</dbReference>
<evidence type="ECO:0000256" key="2">
    <source>
        <dbReference type="ARBA" id="ARBA00022490"/>
    </source>
</evidence>